<gene>
    <name evidence="7" type="ORF">BDW59DRAFT_119806</name>
</gene>
<dbReference type="InterPro" id="IPR050546">
    <property type="entry name" value="Glycosyl_Hydrlase_16"/>
</dbReference>
<keyword evidence="3" id="KW-0472">Membrane</keyword>
<feature type="domain" description="GH16" evidence="6">
    <location>
        <begin position="54"/>
        <end position="326"/>
    </location>
</feature>
<evidence type="ECO:0000313" key="7">
    <source>
        <dbReference type="EMBL" id="KAL2819843.1"/>
    </source>
</evidence>
<dbReference type="CDD" id="cd02182">
    <property type="entry name" value="GH16_Strep_laminarinase_like"/>
    <property type="match status" value="1"/>
</dbReference>
<keyword evidence="4" id="KW-0449">Lipoprotein</keyword>
<dbReference type="PANTHER" id="PTHR10963:SF60">
    <property type="entry name" value="GRAM-NEGATIVE BACTERIA-BINDING PROTEIN 1-RELATED"/>
    <property type="match status" value="1"/>
</dbReference>
<protein>
    <submittedName>
        <fullName evidence="7">Concanavalin A-like lectin/glucanase domain-containing protein</fullName>
    </submittedName>
</protein>
<comment type="subcellular location">
    <subcellularLocation>
        <location evidence="1">Cell membrane</location>
        <topology evidence="1">Lipid-anchor</topology>
        <topology evidence="1">GPI-anchor</topology>
    </subcellularLocation>
</comment>
<evidence type="ECO:0000256" key="3">
    <source>
        <dbReference type="ARBA" id="ARBA00022622"/>
    </source>
</evidence>
<evidence type="ECO:0000256" key="4">
    <source>
        <dbReference type="ARBA" id="ARBA00023288"/>
    </source>
</evidence>
<accession>A0ABR4HWG7</accession>
<reference evidence="7 8" key="1">
    <citation type="submission" date="2024-07" db="EMBL/GenBank/DDBJ databases">
        <title>Section-level genome sequencing and comparative genomics of Aspergillus sections Usti and Cavernicolus.</title>
        <authorList>
            <consortium name="Lawrence Berkeley National Laboratory"/>
            <person name="Nybo J.L."/>
            <person name="Vesth T.C."/>
            <person name="Theobald S."/>
            <person name="Frisvad J.C."/>
            <person name="Larsen T.O."/>
            <person name="Kjaerboelling I."/>
            <person name="Rothschild-Mancinelli K."/>
            <person name="Lyhne E.K."/>
            <person name="Kogle M.E."/>
            <person name="Barry K."/>
            <person name="Clum A."/>
            <person name="Na H."/>
            <person name="Ledsgaard L."/>
            <person name="Lin J."/>
            <person name="Lipzen A."/>
            <person name="Kuo A."/>
            <person name="Riley R."/>
            <person name="Mondo S."/>
            <person name="LaButti K."/>
            <person name="Haridas S."/>
            <person name="Pangalinan J."/>
            <person name="Salamov A.A."/>
            <person name="Simmons B.A."/>
            <person name="Magnuson J.K."/>
            <person name="Chen J."/>
            <person name="Drula E."/>
            <person name="Henrissat B."/>
            <person name="Wiebenga A."/>
            <person name="Lubbers R.J."/>
            <person name="Gomes A.C."/>
            <person name="Makela M.R."/>
            <person name="Stajich J."/>
            <person name="Grigoriev I.V."/>
            <person name="Mortensen U.H."/>
            <person name="De vries R.P."/>
            <person name="Baker S.E."/>
            <person name="Andersen M.R."/>
        </authorList>
    </citation>
    <scope>NUCLEOTIDE SEQUENCE [LARGE SCALE GENOMIC DNA]</scope>
    <source>
        <strain evidence="7 8">CBS 600.67</strain>
    </source>
</reference>
<keyword evidence="3" id="KW-0336">GPI-anchor</keyword>
<dbReference type="Proteomes" id="UP001610335">
    <property type="component" value="Unassembled WGS sequence"/>
</dbReference>
<dbReference type="PANTHER" id="PTHR10963">
    <property type="entry name" value="GLYCOSYL HYDROLASE-RELATED"/>
    <property type="match status" value="1"/>
</dbReference>
<keyword evidence="2" id="KW-1003">Cell membrane</keyword>
<dbReference type="EMBL" id="JBFXLS010000074">
    <property type="protein sequence ID" value="KAL2819843.1"/>
    <property type="molecule type" value="Genomic_DNA"/>
</dbReference>
<feature type="signal peptide" evidence="5">
    <location>
        <begin position="1"/>
        <end position="16"/>
    </location>
</feature>
<dbReference type="SUPFAM" id="SSF49899">
    <property type="entry name" value="Concanavalin A-like lectins/glucanases"/>
    <property type="match status" value="1"/>
</dbReference>
<evidence type="ECO:0000256" key="2">
    <source>
        <dbReference type="ARBA" id="ARBA00022475"/>
    </source>
</evidence>
<keyword evidence="8" id="KW-1185">Reference proteome</keyword>
<keyword evidence="3" id="KW-0325">Glycoprotein</keyword>
<evidence type="ECO:0000259" key="6">
    <source>
        <dbReference type="PROSITE" id="PS51762"/>
    </source>
</evidence>
<dbReference type="Gene3D" id="2.60.120.200">
    <property type="match status" value="1"/>
</dbReference>
<organism evidence="7 8">
    <name type="scientific">Aspergillus cavernicola</name>
    <dbReference type="NCBI Taxonomy" id="176166"/>
    <lineage>
        <taxon>Eukaryota</taxon>
        <taxon>Fungi</taxon>
        <taxon>Dikarya</taxon>
        <taxon>Ascomycota</taxon>
        <taxon>Pezizomycotina</taxon>
        <taxon>Eurotiomycetes</taxon>
        <taxon>Eurotiomycetidae</taxon>
        <taxon>Eurotiales</taxon>
        <taxon>Aspergillaceae</taxon>
        <taxon>Aspergillus</taxon>
        <taxon>Aspergillus subgen. Nidulantes</taxon>
    </lineage>
</organism>
<evidence type="ECO:0000313" key="8">
    <source>
        <dbReference type="Proteomes" id="UP001610335"/>
    </source>
</evidence>
<comment type="caution">
    <text evidence="7">The sequence shown here is derived from an EMBL/GenBank/DDBJ whole genome shotgun (WGS) entry which is preliminary data.</text>
</comment>
<sequence>MMNLLLSFSLLTLTLASPSHTNHDAHAILHVPRALPTTGLHIGLNKPLLTGYSLTWQEEFTYPSTTLKQPSTSKWLYDIGKSYPGGPANWGQNELQTYTKAVENIRITPEGTLLIVPRKKSNGVWTSSRIETVRKDFKAQRGGKVFVEARVKTGCAYAEKQQGIWNAFWAMGSSFRGNYQNWPFASEWDILEVINGQNTIHNVLHCGVAPGGSCNEFIGLGNGGRTWTKCQWHYIGFEVDRTQVTAGGVELWRQNTLTWYVDGVRTHQVTGRDVNDYETWSQIAYQGHFLLLNVAVGGDWPGSPNEKTVDGAGVRLEVDYVRVWNR</sequence>
<keyword evidence="5" id="KW-0732">Signal</keyword>
<feature type="chain" id="PRO_5047286821" evidence="5">
    <location>
        <begin position="17"/>
        <end position="326"/>
    </location>
</feature>
<proteinExistence type="predicted"/>
<evidence type="ECO:0000256" key="5">
    <source>
        <dbReference type="SAM" id="SignalP"/>
    </source>
</evidence>
<dbReference type="InterPro" id="IPR013320">
    <property type="entry name" value="ConA-like_dom_sf"/>
</dbReference>
<evidence type="ECO:0000256" key="1">
    <source>
        <dbReference type="ARBA" id="ARBA00004609"/>
    </source>
</evidence>
<dbReference type="InterPro" id="IPR000757">
    <property type="entry name" value="Beta-glucanase-like"/>
</dbReference>
<name>A0ABR4HWG7_9EURO</name>
<dbReference type="PROSITE" id="PS51762">
    <property type="entry name" value="GH16_2"/>
    <property type="match status" value="1"/>
</dbReference>